<evidence type="ECO:0000313" key="4">
    <source>
        <dbReference type="Proteomes" id="UP000030647"/>
    </source>
</evidence>
<dbReference type="PANTHER" id="PTHR34351:SF2">
    <property type="entry name" value="DUF58 DOMAIN-CONTAINING PROTEIN"/>
    <property type="match status" value="1"/>
</dbReference>
<reference evidence="4" key="1">
    <citation type="journal article" date="2013" name="Genome Announc.">
        <title>Whole-Genome Sequencing of Lactobacillus shenzhenensis Strain LY-73T.</title>
        <authorList>
            <person name="Lin Z."/>
            <person name="Liu Z."/>
            <person name="Yang R."/>
            <person name="Zou Y."/>
            <person name="Wan D."/>
            <person name="Chen J."/>
            <person name="Guo M."/>
            <person name="Zhao J."/>
            <person name="Fang C."/>
            <person name="Yang R."/>
            <person name="Liu F."/>
        </authorList>
    </citation>
    <scope>NUCLEOTIDE SEQUENCE [LARGE SCALE GENOMIC DNA]</scope>
    <source>
        <strain evidence="4">LY-73</strain>
    </source>
</reference>
<dbReference type="AlphaFoldDB" id="U4TM21"/>
<accession>U4TM21</accession>
<protein>
    <recommendedName>
        <fullName evidence="2">DUF58 domain-containing protein</fullName>
    </recommendedName>
</protein>
<organism evidence="3 4">
    <name type="scientific">Schleiferilactobacillus shenzhenensis LY-73</name>
    <dbReference type="NCBI Taxonomy" id="1231336"/>
    <lineage>
        <taxon>Bacteria</taxon>
        <taxon>Bacillati</taxon>
        <taxon>Bacillota</taxon>
        <taxon>Bacilli</taxon>
        <taxon>Lactobacillales</taxon>
        <taxon>Lactobacillaceae</taxon>
        <taxon>Schleiferilactobacillus</taxon>
    </lineage>
</organism>
<dbReference type="STRING" id="1231336.L248_0987"/>
<dbReference type="Proteomes" id="UP000030647">
    <property type="component" value="Unassembled WGS sequence"/>
</dbReference>
<dbReference type="Pfam" id="PF01882">
    <property type="entry name" value="DUF58"/>
    <property type="match status" value="1"/>
</dbReference>
<proteinExistence type="predicted"/>
<name>U4TM21_9LACO</name>
<evidence type="ECO:0000313" key="3">
    <source>
        <dbReference type="EMBL" id="ERL64445.1"/>
    </source>
</evidence>
<feature type="transmembrane region" description="Helical" evidence="1">
    <location>
        <begin position="37"/>
        <end position="60"/>
    </location>
</feature>
<dbReference type="InterPro" id="IPR002881">
    <property type="entry name" value="DUF58"/>
</dbReference>
<keyword evidence="4" id="KW-1185">Reference proteome</keyword>
<keyword evidence="1" id="KW-1133">Transmembrane helix</keyword>
<dbReference type="eggNOG" id="COG1721">
    <property type="taxonomic scope" value="Bacteria"/>
</dbReference>
<sequence length="347" mass="38465">MNAMARLKRILVFLLFGGVLGGTFLLAAVFNTAMIWAVWYAFVFVFLLCLLQLVWPLAAVQWQVQRAERPADTPLLLTGTVTNRHWWQWQPQLRVAAADGWGTPATLLGRHRVSVTLHTRLARGVYSQIKIPVQATDLLGLLSKGRRVKVPVALVIYPRVPARAVRQLLPTLNLLRAHQLAGLADPYSLKGYRRYIPGDPLNVIDWRVTARAGHMMIRELTPEPTPFIHVVFNRTAANFNEAEWALFFGVQQATRNWTNVWFWWPASEGGWQHAHELTSRLAAAYVPPATAPAWTPAVNNTLRGATIVVLGPPMASPAAGVRVVPVAVGPDGQLVGGVIERKERASS</sequence>
<evidence type="ECO:0000259" key="2">
    <source>
        <dbReference type="Pfam" id="PF01882"/>
    </source>
</evidence>
<dbReference type="PANTHER" id="PTHR34351">
    <property type="entry name" value="SLR1927 PROTEIN-RELATED"/>
    <property type="match status" value="1"/>
</dbReference>
<keyword evidence="1" id="KW-0472">Membrane</keyword>
<feature type="domain" description="DUF58" evidence="2">
    <location>
        <begin position="192"/>
        <end position="223"/>
    </location>
</feature>
<evidence type="ECO:0000256" key="1">
    <source>
        <dbReference type="SAM" id="Phobius"/>
    </source>
</evidence>
<dbReference type="EMBL" id="KI271598">
    <property type="protein sequence ID" value="ERL64445.1"/>
    <property type="molecule type" value="Genomic_DNA"/>
</dbReference>
<keyword evidence="1" id="KW-0812">Transmembrane</keyword>
<gene>
    <name evidence="3" type="ORF">L248_0987</name>
</gene>
<dbReference type="HOGENOM" id="CLU_798751_0_0_9"/>